<evidence type="ECO:0000256" key="1">
    <source>
        <dbReference type="SAM" id="Phobius"/>
    </source>
</evidence>
<accession>A0ABT7CA32</accession>
<proteinExistence type="predicted"/>
<keyword evidence="1" id="KW-0812">Transmembrane</keyword>
<evidence type="ECO:0000313" key="2">
    <source>
        <dbReference type="EMBL" id="MDJ1372050.1"/>
    </source>
</evidence>
<organism evidence="2 3">
    <name type="scientific">Gulosibacter molinativorax</name>
    <dbReference type="NCBI Taxonomy" id="256821"/>
    <lineage>
        <taxon>Bacteria</taxon>
        <taxon>Bacillati</taxon>
        <taxon>Actinomycetota</taxon>
        <taxon>Actinomycetes</taxon>
        <taxon>Micrococcales</taxon>
        <taxon>Microbacteriaceae</taxon>
        <taxon>Gulosibacter</taxon>
    </lineage>
</organism>
<feature type="transmembrane region" description="Helical" evidence="1">
    <location>
        <begin position="40"/>
        <end position="68"/>
    </location>
</feature>
<gene>
    <name evidence="2" type="ORF">C7K25_11835</name>
</gene>
<reference evidence="2" key="2">
    <citation type="journal article" date="2022" name="Sci. Rep.">
        <title>In silico prediction of the enzymes involved in the degradation of the herbicide molinate by Gulosibacter molinativorax ON4T.</title>
        <authorList>
            <person name="Lopes A.R."/>
            <person name="Bunin E."/>
            <person name="Viana A.T."/>
            <person name="Froufe H."/>
            <person name="Munoz-Merida A."/>
            <person name="Pinho D."/>
            <person name="Figueiredo J."/>
            <person name="Barroso C."/>
            <person name="Vaz-Moreira I."/>
            <person name="Bellanger X."/>
            <person name="Egas C."/>
            <person name="Nunes O.C."/>
        </authorList>
    </citation>
    <scope>NUCLEOTIDE SEQUENCE</scope>
    <source>
        <strain evidence="2">ON4</strain>
    </source>
</reference>
<name>A0ABT7CA32_9MICO</name>
<sequence>MERILAYLTVGIAAISFVALFTVLLAPLFGVDFATSTSWVWPACVLIAYWGFPVAFVLLVIFVIWRVIANRRALKKQ</sequence>
<keyword evidence="1" id="KW-1133">Transmembrane helix</keyword>
<evidence type="ECO:0008006" key="4">
    <source>
        <dbReference type="Google" id="ProtNLM"/>
    </source>
</evidence>
<protein>
    <recommendedName>
        <fullName evidence="4">Multidrug ABC transporter ATPase</fullName>
    </recommendedName>
</protein>
<feature type="transmembrane region" description="Helical" evidence="1">
    <location>
        <begin position="7"/>
        <end position="28"/>
    </location>
</feature>
<dbReference type="EMBL" id="PXVD01000019">
    <property type="protein sequence ID" value="MDJ1372050.1"/>
    <property type="molecule type" value="Genomic_DNA"/>
</dbReference>
<comment type="caution">
    <text evidence="2">The sequence shown here is derived from an EMBL/GenBank/DDBJ whole genome shotgun (WGS) entry which is preliminary data.</text>
</comment>
<evidence type="ECO:0000313" key="3">
    <source>
        <dbReference type="Proteomes" id="UP001170379"/>
    </source>
</evidence>
<keyword evidence="1" id="KW-0472">Membrane</keyword>
<keyword evidence="3" id="KW-1185">Reference proteome</keyword>
<reference evidence="2" key="1">
    <citation type="submission" date="2018-03" db="EMBL/GenBank/DDBJ databases">
        <authorList>
            <person name="Nunes O.C."/>
            <person name="Lopes A.R."/>
            <person name="Froufe H."/>
            <person name="Munoz-Merida A."/>
            <person name="Barroso C."/>
            <person name="Egas C."/>
        </authorList>
    </citation>
    <scope>NUCLEOTIDE SEQUENCE</scope>
    <source>
        <strain evidence="2">ON4</strain>
    </source>
</reference>
<dbReference type="Proteomes" id="UP001170379">
    <property type="component" value="Unassembled WGS sequence"/>
</dbReference>